<reference evidence="9 10" key="1">
    <citation type="submission" date="2018-11" db="EMBL/GenBank/DDBJ databases">
        <authorList>
            <person name="Li F."/>
        </authorList>
    </citation>
    <scope>NUCLEOTIDE SEQUENCE [LARGE SCALE GENOMIC DNA]</scope>
    <source>
        <strain evidence="9 10">Gsoil 818</strain>
    </source>
</reference>
<evidence type="ECO:0000313" key="9">
    <source>
        <dbReference type="EMBL" id="RNM15852.1"/>
    </source>
</evidence>
<dbReference type="EMBL" id="RJSF01000019">
    <property type="protein sequence ID" value="RNM15852.1"/>
    <property type="molecule type" value="Genomic_DNA"/>
</dbReference>
<dbReference type="InterPro" id="IPR036388">
    <property type="entry name" value="WH-like_DNA-bd_sf"/>
</dbReference>
<organism evidence="9 10">
    <name type="scientific">Nocardioides pocheonensis</name>
    <dbReference type="NCBI Taxonomy" id="661485"/>
    <lineage>
        <taxon>Bacteria</taxon>
        <taxon>Bacillati</taxon>
        <taxon>Actinomycetota</taxon>
        <taxon>Actinomycetes</taxon>
        <taxon>Propionibacteriales</taxon>
        <taxon>Nocardioidaceae</taxon>
        <taxon>Nocardioides</taxon>
    </lineage>
</organism>
<dbReference type="Gene3D" id="1.10.10.10">
    <property type="entry name" value="Winged helix-like DNA-binding domain superfamily/Winged helix DNA-binding domain"/>
    <property type="match status" value="1"/>
</dbReference>
<dbReference type="GO" id="GO:0006352">
    <property type="term" value="P:DNA-templated transcription initiation"/>
    <property type="evidence" value="ECO:0007669"/>
    <property type="project" value="InterPro"/>
</dbReference>
<keyword evidence="5 6" id="KW-0804">Transcription</keyword>
<evidence type="ECO:0000256" key="6">
    <source>
        <dbReference type="RuleBase" id="RU000716"/>
    </source>
</evidence>
<dbReference type="InterPro" id="IPR000838">
    <property type="entry name" value="RNA_pol_sigma70_ECF_CS"/>
</dbReference>
<keyword evidence="10" id="KW-1185">Reference proteome</keyword>
<dbReference type="GO" id="GO:0016987">
    <property type="term" value="F:sigma factor activity"/>
    <property type="evidence" value="ECO:0007669"/>
    <property type="project" value="UniProtKB-KW"/>
</dbReference>
<dbReference type="CDD" id="cd06171">
    <property type="entry name" value="Sigma70_r4"/>
    <property type="match status" value="1"/>
</dbReference>
<dbReference type="NCBIfam" id="TIGR02937">
    <property type="entry name" value="sigma70-ECF"/>
    <property type="match status" value="1"/>
</dbReference>
<dbReference type="PROSITE" id="PS01063">
    <property type="entry name" value="SIGMA70_ECF"/>
    <property type="match status" value="1"/>
</dbReference>
<keyword evidence="2 6" id="KW-0805">Transcription regulation</keyword>
<dbReference type="InterPro" id="IPR014284">
    <property type="entry name" value="RNA_pol_sigma-70_dom"/>
</dbReference>
<evidence type="ECO:0000256" key="5">
    <source>
        <dbReference type="ARBA" id="ARBA00023163"/>
    </source>
</evidence>
<keyword evidence="4 6" id="KW-0238">DNA-binding</keyword>
<dbReference type="AlphaFoldDB" id="A0A3N0GUN3"/>
<proteinExistence type="inferred from homology"/>
<keyword evidence="3 6" id="KW-0731">Sigma factor</keyword>
<evidence type="ECO:0000259" key="8">
    <source>
        <dbReference type="Pfam" id="PF04545"/>
    </source>
</evidence>
<dbReference type="Pfam" id="PF04545">
    <property type="entry name" value="Sigma70_r4"/>
    <property type="match status" value="1"/>
</dbReference>
<dbReference type="Proteomes" id="UP000279994">
    <property type="component" value="Unassembled WGS sequence"/>
</dbReference>
<dbReference type="PANTHER" id="PTHR43133:SF52">
    <property type="entry name" value="ECF RNA POLYMERASE SIGMA FACTOR SIGL"/>
    <property type="match status" value="1"/>
</dbReference>
<protein>
    <recommendedName>
        <fullName evidence="6">RNA polymerase sigma factor</fullName>
    </recommendedName>
</protein>
<dbReference type="InterPro" id="IPR007630">
    <property type="entry name" value="RNA_pol_sigma70_r4"/>
</dbReference>
<evidence type="ECO:0000256" key="1">
    <source>
        <dbReference type="ARBA" id="ARBA00010641"/>
    </source>
</evidence>
<evidence type="ECO:0000256" key="2">
    <source>
        <dbReference type="ARBA" id="ARBA00023015"/>
    </source>
</evidence>
<dbReference type="SUPFAM" id="SSF88659">
    <property type="entry name" value="Sigma3 and sigma4 domains of RNA polymerase sigma factors"/>
    <property type="match status" value="1"/>
</dbReference>
<evidence type="ECO:0000256" key="4">
    <source>
        <dbReference type="ARBA" id="ARBA00023125"/>
    </source>
</evidence>
<evidence type="ECO:0000256" key="3">
    <source>
        <dbReference type="ARBA" id="ARBA00023082"/>
    </source>
</evidence>
<gene>
    <name evidence="9" type="ORF">EFL26_06675</name>
</gene>
<evidence type="ECO:0000259" key="7">
    <source>
        <dbReference type="Pfam" id="PF04542"/>
    </source>
</evidence>
<comment type="similarity">
    <text evidence="1 6">Belongs to the sigma-70 factor family. ECF subfamily.</text>
</comment>
<sequence length="187" mass="20932">MNLPVPTCVVSDVEVVRTPDLDEQLMRTACEHHADALWSFCLRLTRGDAARAEDIAQETLLRAWRHPSVLGREPDGVRAWLFTVARNVAIDAWRARSVRPEDSTDPVDLEVVAPDRTDELLQQWLVVDALRSLSADHRAAIVECYYGGRTVAEAADRLGVPPGTVKSRLHYGMRALRLALEERGVTR</sequence>
<dbReference type="GO" id="GO:0003677">
    <property type="term" value="F:DNA binding"/>
    <property type="evidence" value="ECO:0007669"/>
    <property type="project" value="UniProtKB-KW"/>
</dbReference>
<dbReference type="InterPro" id="IPR013325">
    <property type="entry name" value="RNA_pol_sigma_r2"/>
</dbReference>
<dbReference type="InterPro" id="IPR039425">
    <property type="entry name" value="RNA_pol_sigma-70-like"/>
</dbReference>
<dbReference type="OrthoDB" id="9811152at2"/>
<dbReference type="Gene3D" id="1.10.1740.10">
    <property type="match status" value="1"/>
</dbReference>
<dbReference type="InterPro" id="IPR007627">
    <property type="entry name" value="RNA_pol_sigma70_r2"/>
</dbReference>
<dbReference type="InterPro" id="IPR013324">
    <property type="entry name" value="RNA_pol_sigma_r3/r4-like"/>
</dbReference>
<evidence type="ECO:0000313" key="10">
    <source>
        <dbReference type="Proteomes" id="UP000279994"/>
    </source>
</evidence>
<feature type="domain" description="RNA polymerase sigma-70 region 2" evidence="7">
    <location>
        <begin position="31"/>
        <end position="97"/>
    </location>
</feature>
<name>A0A3N0GUN3_9ACTN</name>
<comment type="caution">
    <text evidence="9">The sequence shown here is derived from an EMBL/GenBank/DDBJ whole genome shotgun (WGS) entry which is preliminary data.</text>
</comment>
<dbReference type="NCBIfam" id="NF007227">
    <property type="entry name" value="PRK09645.1"/>
    <property type="match status" value="1"/>
</dbReference>
<dbReference type="Pfam" id="PF04542">
    <property type="entry name" value="Sigma70_r2"/>
    <property type="match status" value="1"/>
</dbReference>
<dbReference type="SUPFAM" id="SSF88946">
    <property type="entry name" value="Sigma2 domain of RNA polymerase sigma factors"/>
    <property type="match status" value="1"/>
</dbReference>
<feature type="domain" description="RNA polymerase sigma-70 region 4" evidence="8">
    <location>
        <begin position="129"/>
        <end position="177"/>
    </location>
</feature>
<accession>A0A3N0GUN3</accession>
<dbReference type="PANTHER" id="PTHR43133">
    <property type="entry name" value="RNA POLYMERASE ECF-TYPE SIGMA FACTO"/>
    <property type="match status" value="1"/>
</dbReference>